<protein>
    <submittedName>
        <fullName evidence="1">Uncharacterized protein</fullName>
    </submittedName>
</protein>
<reference evidence="1 2" key="1">
    <citation type="journal article" date="2006" name="Nat. Biotechnol.">
        <title>Complete genome of the mutualistic, N2-fixing grass endophyte Azoarcus sp. strain BH72.</title>
        <authorList>
            <person name="Krause A."/>
            <person name="Ramakumar A."/>
            <person name="Bartels D."/>
            <person name="Battistoni F."/>
            <person name="Bekel T."/>
            <person name="Boch J."/>
            <person name="Boehm M."/>
            <person name="Friedrich F."/>
            <person name="Hurek T."/>
            <person name="Krause L."/>
            <person name="Linke B."/>
            <person name="McHardy A.C."/>
            <person name="Sarkar A."/>
            <person name="Schneiker S."/>
            <person name="Syed A.A."/>
            <person name="Thauer R."/>
            <person name="Vorhoelter F.-J."/>
            <person name="Weidner S."/>
            <person name="Puehler A."/>
            <person name="Reinhold-Hurek B."/>
            <person name="Kaiser O."/>
            <person name="Goesmann A."/>
        </authorList>
    </citation>
    <scope>NUCLEOTIDE SEQUENCE [LARGE SCALE GENOMIC DNA]</scope>
    <source>
        <strain evidence="1 2">BH72</strain>
    </source>
</reference>
<sequence length="43" mass="4773">MHIHLAEEGRMFEQVLERALRIEARALGWTMVSGTLSAASCLS</sequence>
<dbReference type="Proteomes" id="UP000002588">
    <property type="component" value="Chromosome"/>
</dbReference>
<keyword evidence="2" id="KW-1185">Reference proteome</keyword>
<evidence type="ECO:0000313" key="2">
    <source>
        <dbReference type="Proteomes" id="UP000002588"/>
    </source>
</evidence>
<dbReference type="KEGG" id="azo:azo2248"/>
<gene>
    <name evidence="1" type="ordered locus">azo2248</name>
</gene>
<dbReference type="EMBL" id="AM406670">
    <property type="protein sequence ID" value="CAL94865.1"/>
    <property type="molecule type" value="Genomic_DNA"/>
</dbReference>
<name>A1K7R0_AZOSB</name>
<accession>A1K7R0</accession>
<dbReference type="AlphaFoldDB" id="A1K7R0"/>
<proteinExistence type="predicted"/>
<organism evidence="1 2">
    <name type="scientific">Azoarcus sp. (strain BH72)</name>
    <dbReference type="NCBI Taxonomy" id="418699"/>
    <lineage>
        <taxon>Bacteria</taxon>
        <taxon>Pseudomonadati</taxon>
        <taxon>Pseudomonadota</taxon>
        <taxon>Betaproteobacteria</taxon>
        <taxon>Rhodocyclales</taxon>
        <taxon>Zoogloeaceae</taxon>
        <taxon>Azoarcus</taxon>
    </lineage>
</organism>
<dbReference type="RefSeq" id="WP_011765979.1">
    <property type="nucleotide sequence ID" value="NC_008702.1"/>
</dbReference>
<dbReference type="HOGENOM" id="CLU_3229025_0_0_4"/>
<evidence type="ECO:0000313" key="1">
    <source>
        <dbReference type="EMBL" id="CAL94865.1"/>
    </source>
</evidence>